<comment type="caution">
    <text evidence="4">The sequence shown here is derived from an EMBL/GenBank/DDBJ whole genome shotgun (WGS) entry which is preliminary data.</text>
</comment>
<feature type="region of interest" description="Disordered" evidence="1">
    <location>
        <begin position="126"/>
        <end position="160"/>
    </location>
</feature>
<evidence type="ECO:0000313" key="4">
    <source>
        <dbReference type="EMBL" id="RXF70883.1"/>
    </source>
</evidence>
<dbReference type="InterPro" id="IPR012347">
    <property type="entry name" value="Ferritin-like"/>
</dbReference>
<dbReference type="EMBL" id="RYFI01000016">
    <property type="protein sequence ID" value="RXF70883.1"/>
    <property type="molecule type" value="Genomic_DNA"/>
</dbReference>
<evidence type="ECO:0000256" key="1">
    <source>
        <dbReference type="SAM" id="MobiDB-lite"/>
    </source>
</evidence>
<feature type="signal peptide" evidence="2">
    <location>
        <begin position="1"/>
        <end position="25"/>
    </location>
</feature>
<name>A0A4Q0MCR1_9HYPH</name>
<dbReference type="PANTHER" id="PTHR36933:SF1">
    <property type="entry name" value="SLL0788 PROTEIN"/>
    <property type="match status" value="1"/>
</dbReference>
<dbReference type="AlphaFoldDB" id="A0A4Q0MCR1"/>
<evidence type="ECO:0000259" key="3">
    <source>
        <dbReference type="Pfam" id="PF03713"/>
    </source>
</evidence>
<accession>A0A4Q0MCR1</accession>
<dbReference type="OrthoDB" id="517560at2"/>
<organism evidence="4 5">
    <name type="scientific">Hansschlegelia zhihuaiae</name>
    <dbReference type="NCBI Taxonomy" id="405005"/>
    <lineage>
        <taxon>Bacteria</taxon>
        <taxon>Pseudomonadati</taxon>
        <taxon>Pseudomonadota</taxon>
        <taxon>Alphaproteobacteria</taxon>
        <taxon>Hyphomicrobiales</taxon>
        <taxon>Methylopilaceae</taxon>
        <taxon>Hansschlegelia</taxon>
    </lineage>
</organism>
<dbReference type="InterPro" id="IPR005183">
    <property type="entry name" value="DUF305_CopM-like"/>
</dbReference>
<keyword evidence="2" id="KW-0732">Signal</keyword>
<feature type="domain" description="DUF305" evidence="3">
    <location>
        <begin position="50"/>
        <end position="120"/>
    </location>
</feature>
<sequence length="160" mass="16586">MRLASGAALLLAAAIGGACVGTAVAQEAACPTCGAPMAKDNADEAPFLAENAAAMDRMMADMAVKPTGDLDRDFVAMMSPHHQGAIDMAVAYLRYGKNPRLMRLAQEIIVTQQQEIAAMRIAIGEAPGAPAPAPTAPGREAAPDASRHRPHMSSVTEPKP</sequence>
<dbReference type="Gene3D" id="1.20.1260.10">
    <property type="match status" value="1"/>
</dbReference>
<keyword evidence="5" id="KW-1185">Reference proteome</keyword>
<evidence type="ECO:0000313" key="5">
    <source>
        <dbReference type="Proteomes" id="UP000289708"/>
    </source>
</evidence>
<proteinExistence type="predicted"/>
<protein>
    <submittedName>
        <fullName evidence="4">DUF305 domain-containing protein</fullName>
    </submittedName>
</protein>
<feature type="chain" id="PRO_5020616777" evidence="2">
    <location>
        <begin position="26"/>
        <end position="160"/>
    </location>
</feature>
<dbReference type="PANTHER" id="PTHR36933">
    <property type="entry name" value="SLL0788 PROTEIN"/>
    <property type="match status" value="1"/>
</dbReference>
<dbReference type="Pfam" id="PF03713">
    <property type="entry name" value="DUF305"/>
    <property type="match status" value="1"/>
</dbReference>
<dbReference type="Proteomes" id="UP000289708">
    <property type="component" value="Unassembled WGS sequence"/>
</dbReference>
<evidence type="ECO:0000256" key="2">
    <source>
        <dbReference type="SAM" id="SignalP"/>
    </source>
</evidence>
<gene>
    <name evidence="4" type="ORF">EK403_15845</name>
</gene>
<dbReference type="RefSeq" id="WP_128778449.1">
    <property type="nucleotide sequence ID" value="NZ_RYFI01000016.1"/>
</dbReference>
<dbReference type="PROSITE" id="PS51257">
    <property type="entry name" value="PROKAR_LIPOPROTEIN"/>
    <property type="match status" value="1"/>
</dbReference>
<reference evidence="4 5" key="1">
    <citation type="submission" date="2018-12" db="EMBL/GenBank/DDBJ databases">
        <title>bacterium Hansschlegelia zhihuaiae S113.</title>
        <authorList>
            <person name="He J."/>
        </authorList>
    </citation>
    <scope>NUCLEOTIDE SEQUENCE [LARGE SCALE GENOMIC DNA]</scope>
    <source>
        <strain evidence="4 5">S 113</strain>
    </source>
</reference>